<reference evidence="1 2" key="1">
    <citation type="submission" date="2024-04" db="EMBL/GenBank/DDBJ databases">
        <authorList>
            <person name="Waldvogel A.-M."/>
            <person name="Schoenle A."/>
        </authorList>
    </citation>
    <scope>NUCLEOTIDE SEQUENCE [LARGE SCALE GENOMIC DNA]</scope>
</reference>
<name>A0AAV2MI36_KNICA</name>
<proteinExistence type="predicted"/>
<evidence type="ECO:0000313" key="1">
    <source>
        <dbReference type="EMBL" id="CAL1613052.1"/>
    </source>
</evidence>
<protein>
    <submittedName>
        <fullName evidence="1">Uncharacterized protein</fullName>
    </submittedName>
</protein>
<evidence type="ECO:0000313" key="2">
    <source>
        <dbReference type="Proteomes" id="UP001497482"/>
    </source>
</evidence>
<gene>
    <name evidence="1" type="ORF">KC01_LOCUS39319</name>
</gene>
<keyword evidence="2" id="KW-1185">Reference proteome</keyword>
<sequence length="82" mass="8679">MRWDGGGRSGQMITTLLLLRLTSETPKPPLLLGRIQGGEPGPGRRDVHHHMLWGSLSLGLGGSVLSSDCPPPPTLRALCQGS</sequence>
<accession>A0AAV2MI36</accession>
<dbReference type="AlphaFoldDB" id="A0AAV2MI36"/>
<dbReference type="EMBL" id="OZ035830">
    <property type="protein sequence ID" value="CAL1613052.1"/>
    <property type="molecule type" value="Genomic_DNA"/>
</dbReference>
<organism evidence="1 2">
    <name type="scientific">Knipowitschia caucasica</name>
    <name type="common">Caucasian dwarf goby</name>
    <name type="synonym">Pomatoschistus caucasicus</name>
    <dbReference type="NCBI Taxonomy" id="637954"/>
    <lineage>
        <taxon>Eukaryota</taxon>
        <taxon>Metazoa</taxon>
        <taxon>Chordata</taxon>
        <taxon>Craniata</taxon>
        <taxon>Vertebrata</taxon>
        <taxon>Euteleostomi</taxon>
        <taxon>Actinopterygii</taxon>
        <taxon>Neopterygii</taxon>
        <taxon>Teleostei</taxon>
        <taxon>Neoteleostei</taxon>
        <taxon>Acanthomorphata</taxon>
        <taxon>Gobiaria</taxon>
        <taxon>Gobiiformes</taxon>
        <taxon>Gobioidei</taxon>
        <taxon>Gobiidae</taxon>
        <taxon>Gobiinae</taxon>
        <taxon>Knipowitschia</taxon>
    </lineage>
</organism>
<dbReference type="Proteomes" id="UP001497482">
    <property type="component" value="Chromosome 8"/>
</dbReference>